<dbReference type="CDD" id="cd00433">
    <property type="entry name" value="Peptidase_M17"/>
    <property type="match status" value="1"/>
</dbReference>
<feature type="domain" description="Cytosol aminopeptidase" evidence="9">
    <location>
        <begin position="336"/>
        <end position="343"/>
    </location>
</feature>
<dbReference type="InterPro" id="IPR000819">
    <property type="entry name" value="Peptidase_M17_C"/>
</dbReference>
<sequence>MKIEFTSFTESKAVIAFVGQTDGTVAFSVPAQKLDRACKGRLAKAAAAAKFNGAAGKVLSVHAPNDKLDVVVLVGVGELAKVDGAVLERAAASGVKSLLTSGVETASVALAGWKKLATAVNAARVGFGACLAAYRFDTYRTQLKPEQKPSLTTLEVDVAEGAEAWAAHQAVVDGVSLARDLVNEPANILHPEAFAKRLKELTALGVEVEILGEAQMAALGMHSLLGVGQGSVRESQLVVMKWNGGGDEAPLALVGKGVCFDTGGISLKPSGGMEEMKGDMGGAAAVAGAMRAIAGRKAKANVVGLVGLVENMPDGQAQRPGDIVTSMSGQTIEILNTDAEGRLVLCDVMTYAQEKHKPKAMIDLATLTGAIIISLGHEFAGLFSNSDALSAKITQAGTLAEEPVWRFPLTPAYNKLMDSSVADMKNVQRSGGGAGAGSITAAQFLQRFVQDGVEWAHIDIAGTAWKPGNDDPREPSWGTGYGVRLLNRLVADAFES</sequence>
<dbReference type="InterPro" id="IPR008283">
    <property type="entry name" value="Peptidase_M17_N"/>
</dbReference>
<evidence type="ECO:0000256" key="8">
    <source>
        <dbReference type="HAMAP-Rule" id="MF_00181"/>
    </source>
</evidence>
<evidence type="ECO:0000313" key="11">
    <source>
        <dbReference type="Proteomes" id="UP000245086"/>
    </source>
</evidence>
<dbReference type="GO" id="GO:0005737">
    <property type="term" value="C:cytoplasm"/>
    <property type="evidence" value="ECO:0007669"/>
    <property type="project" value="UniProtKB-SubCell"/>
</dbReference>
<comment type="function">
    <text evidence="8">Presumably involved in the processing and regular turnover of intracellular proteins. Catalyzes the removal of unsubstituted N-terminal amino acids from various peptides.</text>
</comment>
<dbReference type="NCBIfam" id="NF002075">
    <property type="entry name" value="PRK00913.2-2"/>
    <property type="match status" value="1"/>
</dbReference>
<gene>
    <name evidence="10" type="primary">pepA_2</name>
    <name evidence="8" type="synonym">pepA</name>
    <name evidence="10" type="ORF">PbB2_00768</name>
</gene>
<dbReference type="GO" id="GO:0070006">
    <property type="term" value="F:metalloaminopeptidase activity"/>
    <property type="evidence" value="ECO:0007669"/>
    <property type="project" value="InterPro"/>
</dbReference>
<name>A0A2P2E7R4_9PROT</name>
<dbReference type="Pfam" id="PF00883">
    <property type="entry name" value="Peptidase_M17"/>
    <property type="match status" value="1"/>
</dbReference>
<evidence type="ECO:0000256" key="5">
    <source>
        <dbReference type="ARBA" id="ARBA00022670"/>
    </source>
</evidence>
<dbReference type="GO" id="GO:0030145">
    <property type="term" value="F:manganese ion binding"/>
    <property type="evidence" value="ECO:0007669"/>
    <property type="project" value="UniProtKB-UniRule"/>
</dbReference>
<keyword evidence="7 8" id="KW-0464">Manganese</keyword>
<dbReference type="PANTHER" id="PTHR11963">
    <property type="entry name" value="LEUCINE AMINOPEPTIDASE-RELATED"/>
    <property type="match status" value="1"/>
</dbReference>
<feature type="active site" evidence="8">
    <location>
        <position position="342"/>
    </location>
</feature>
<dbReference type="SUPFAM" id="SSF53187">
    <property type="entry name" value="Zn-dependent exopeptidases"/>
    <property type="match status" value="1"/>
</dbReference>
<feature type="binding site" evidence="8">
    <location>
        <position position="279"/>
    </location>
    <ligand>
        <name>Mn(2+)</name>
        <dbReference type="ChEBI" id="CHEBI:29035"/>
        <label>2</label>
    </ligand>
</feature>
<keyword evidence="11" id="KW-1185">Reference proteome</keyword>
<reference evidence="10" key="1">
    <citation type="journal article" date="2018" name="Genome Announc.">
        <title>Draft Genome Sequence of "Candidatus Phycosocius bacilliformis," an Alphaproteobacterial Ectosymbiont of the Hydrocarbon-Producing Green Alga Botryococcus braunii.</title>
        <authorList>
            <person name="Tanabe Y."/>
            <person name="Yamaguchi H."/>
            <person name="Watanabe M.M."/>
        </authorList>
    </citation>
    <scope>NUCLEOTIDE SEQUENCE [LARGE SCALE GENOMIC DNA]</scope>
    <source>
        <strain evidence="10">BOTRYCO-2</strain>
    </source>
</reference>
<dbReference type="PANTHER" id="PTHR11963:SF23">
    <property type="entry name" value="CYTOSOL AMINOPEPTIDASE"/>
    <property type="match status" value="1"/>
</dbReference>
<evidence type="ECO:0000256" key="2">
    <source>
        <dbReference type="ARBA" id="ARBA00000967"/>
    </source>
</evidence>
<dbReference type="Gene3D" id="3.40.630.10">
    <property type="entry name" value="Zn peptidases"/>
    <property type="match status" value="1"/>
</dbReference>
<feature type="binding site" evidence="8">
    <location>
        <position position="256"/>
    </location>
    <ligand>
        <name>Mn(2+)</name>
        <dbReference type="ChEBI" id="CHEBI:29035"/>
        <label>2</label>
    </ligand>
</feature>
<dbReference type="EMBL" id="BFBR01000002">
    <property type="protein sequence ID" value="GBF57108.1"/>
    <property type="molecule type" value="Genomic_DNA"/>
</dbReference>
<dbReference type="NCBIfam" id="NF002077">
    <property type="entry name" value="PRK00913.2-4"/>
    <property type="match status" value="1"/>
</dbReference>
<dbReference type="InterPro" id="IPR011356">
    <property type="entry name" value="Leucine_aapep/pepB"/>
</dbReference>
<keyword evidence="8" id="KW-0479">Metal-binding</keyword>
<dbReference type="PROSITE" id="PS00631">
    <property type="entry name" value="CYTOSOL_AP"/>
    <property type="match status" value="1"/>
</dbReference>
<dbReference type="EC" id="3.4.11.10" evidence="8"/>
<dbReference type="SUPFAM" id="SSF52949">
    <property type="entry name" value="Macro domain-like"/>
    <property type="match status" value="1"/>
</dbReference>
<keyword evidence="4 8" id="KW-0031">Aminopeptidase</keyword>
<evidence type="ECO:0000256" key="4">
    <source>
        <dbReference type="ARBA" id="ARBA00022438"/>
    </source>
</evidence>
<comment type="caution">
    <text evidence="10">The sequence shown here is derived from an EMBL/GenBank/DDBJ whole genome shotgun (WGS) entry which is preliminary data.</text>
</comment>
<dbReference type="OrthoDB" id="9809354at2"/>
<evidence type="ECO:0000256" key="1">
    <source>
        <dbReference type="ARBA" id="ARBA00000135"/>
    </source>
</evidence>
<feature type="active site" evidence="8">
    <location>
        <position position="268"/>
    </location>
</feature>
<dbReference type="Proteomes" id="UP000245086">
    <property type="component" value="Unassembled WGS sequence"/>
</dbReference>
<evidence type="ECO:0000313" key="10">
    <source>
        <dbReference type="EMBL" id="GBF57108.1"/>
    </source>
</evidence>
<comment type="similarity">
    <text evidence="3 8">Belongs to the peptidase M17 family.</text>
</comment>
<dbReference type="EC" id="3.4.11.1" evidence="8"/>
<proteinExistence type="inferred from homology"/>
<feature type="binding site" evidence="8">
    <location>
        <position position="261"/>
    </location>
    <ligand>
        <name>Mn(2+)</name>
        <dbReference type="ChEBI" id="CHEBI:29035"/>
        <label>1</label>
    </ligand>
</feature>
<evidence type="ECO:0000256" key="7">
    <source>
        <dbReference type="ARBA" id="ARBA00023211"/>
    </source>
</evidence>
<comment type="cofactor">
    <cofactor evidence="8">
        <name>Mn(2+)</name>
        <dbReference type="ChEBI" id="CHEBI:29035"/>
    </cofactor>
    <text evidence="8">Binds 2 manganese ions per subunit.</text>
</comment>
<dbReference type="PRINTS" id="PR00481">
    <property type="entry name" value="LAMNOPPTDASE"/>
</dbReference>
<comment type="catalytic activity">
    <reaction evidence="1 8">
        <text>Release of an N-terminal amino acid, Xaa-|-Yaa-, in which Xaa is preferably Leu, but may be other amino acids including Pro although not Arg or Lys, and Yaa may be Pro. Amino acid amides and methyl esters are also readily hydrolyzed, but rates on arylamides are exceedingly low.</text>
        <dbReference type="EC" id="3.4.11.1"/>
    </reaction>
</comment>
<keyword evidence="8" id="KW-0963">Cytoplasm</keyword>
<evidence type="ECO:0000259" key="9">
    <source>
        <dbReference type="PROSITE" id="PS00631"/>
    </source>
</evidence>
<evidence type="ECO:0000256" key="6">
    <source>
        <dbReference type="ARBA" id="ARBA00022801"/>
    </source>
</evidence>
<accession>A0A2P2E7R4</accession>
<dbReference type="HAMAP" id="MF_00181">
    <property type="entry name" value="Cytosol_peptidase_M17"/>
    <property type="match status" value="1"/>
</dbReference>
<organism evidence="10 11">
    <name type="scientific">Candidatus Phycosocius bacilliformis</name>
    <dbReference type="NCBI Taxonomy" id="1445552"/>
    <lineage>
        <taxon>Bacteria</taxon>
        <taxon>Pseudomonadati</taxon>
        <taxon>Pseudomonadota</taxon>
        <taxon>Alphaproteobacteria</taxon>
        <taxon>Caulobacterales</taxon>
        <taxon>Caulobacterales incertae sedis</taxon>
        <taxon>Candidatus Phycosocius</taxon>
    </lineage>
</organism>
<dbReference type="AlphaFoldDB" id="A0A2P2E7R4"/>
<keyword evidence="6 8" id="KW-0378">Hydrolase</keyword>
<dbReference type="Pfam" id="PF02789">
    <property type="entry name" value="Peptidase_M17_N"/>
    <property type="match status" value="1"/>
</dbReference>
<feature type="binding site" evidence="8">
    <location>
        <position position="340"/>
    </location>
    <ligand>
        <name>Mn(2+)</name>
        <dbReference type="ChEBI" id="CHEBI:29035"/>
        <label>2</label>
    </ligand>
</feature>
<comment type="catalytic activity">
    <reaction evidence="2 8">
        <text>Release of an N-terminal amino acid, preferentially leucine, but not glutamic or aspartic acids.</text>
        <dbReference type="EC" id="3.4.11.10"/>
    </reaction>
</comment>
<dbReference type="InterPro" id="IPR023042">
    <property type="entry name" value="Peptidase_M17_leu_NH2_pept"/>
</dbReference>
<dbReference type="RefSeq" id="WP_108983993.1">
    <property type="nucleotide sequence ID" value="NZ_BFBR01000002.1"/>
</dbReference>
<feature type="binding site" evidence="8">
    <location>
        <position position="338"/>
    </location>
    <ligand>
        <name>Mn(2+)</name>
        <dbReference type="ChEBI" id="CHEBI:29035"/>
        <label>1</label>
    </ligand>
</feature>
<comment type="subcellular location">
    <subcellularLocation>
        <location evidence="8">Cytoplasm</location>
    </subcellularLocation>
</comment>
<keyword evidence="5 8" id="KW-0645">Protease</keyword>
<evidence type="ECO:0000256" key="3">
    <source>
        <dbReference type="ARBA" id="ARBA00009528"/>
    </source>
</evidence>
<dbReference type="NCBIfam" id="NF002073">
    <property type="entry name" value="PRK00913.1-2"/>
    <property type="match status" value="1"/>
</dbReference>
<dbReference type="NCBIfam" id="NF002074">
    <property type="entry name" value="PRK00913.1-4"/>
    <property type="match status" value="1"/>
</dbReference>
<feature type="binding site" evidence="8">
    <location>
        <position position="261"/>
    </location>
    <ligand>
        <name>Mn(2+)</name>
        <dbReference type="ChEBI" id="CHEBI:29035"/>
        <label>2</label>
    </ligand>
</feature>
<protein>
    <recommendedName>
        <fullName evidence="8">Probable cytosol aminopeptidase</fullName>
        <ecNumber evidence="8">3.4.11.1</ecNumber>
    </recommendedName>
    <alternativeName>
        <fullName evidence="8">Leucine aminopeptidase</fullName>
        <shortName evidence="8">LAP</shortName>
        <ecNumber evidence="8">3.4.11.10</ecNumber>
    </alternativeName>
    <alternativeName>
        <fullName evidence="8">Leucyl aminopeptidase</fullName>
    </alternativeName>
</protein>
<dbReference type="GO" id="GO:0006508">
    <property type="term" value="P:proteolysis"/>
    <property type="evidence" value="ECO:0007669"/>
    <property type="project" value="UniProtKB-KW"/>
</dbReference>
<dbReference type="Gene3D" id="3.40.220.10">
    <property type="entry name" value="Leucine Aminopeptidase, subunit E, domain 1"/>
    <property type="match status" value="1"/>
</dbReference>
<dbReference type="InterPro" id="IPR043472">
    <property type="entry name" value="Macro_dom-like"/>
</dbReference>
<feature type="binding site" evidence="8">
    <location>
        <position position="340"/>
    </location>
    <ligand>
        <name>Mn(2+)</name>
        <dbReference type="ChEBI" id="CHEBI:29035"/>
        <label>1</label>
    </ligand>
</feature>